<name>A0A1Z3HL17_9CYAN</name>
<dbReference type="EMBL" id="CP021983">
    <property type="protein sequence ID" value="ASC71001.1"/>
    <property type="molecule type" value="Genomic_DNA"/>
</dbReference>
<keyword evidence="2" id="KW-1185">Reference proteome</keyword>
<accession>A0A1Z3HL17</accession>
<organism evidence="1 2">
    <name type="scientific">Halomicronema hongdechloris C2206</name>
    <dbReference type="NCBI Taxonomy" id="1641165"/>
    <lineage>
        <taxon>Bacteria</taxon>
        <taxon>Bacillati</taxon>
        <taxon>Cyanobacteriota</taxon>
        <taxon>Cyanophyceae</taxon>
        <taxon>Nodosilineales</taxon>
        <taxon>Nodosilineaceae</taxon>
        <taxon>Halomicronema</taxon>
    </lineage>
</organism>
<reference evidence="1 2" key="1">
    <citation type="journal article" date="2016" name="Biochim. Biophys. Acta">
        <title>Characterization of red-shifted phycobilisomes isolated from the chlorophyll f-containing cyanobacterium Halomicronema hongdechloris.</title>
        <authorList>
            <person name="Li Y."/>
            <person name="Lin Y."/>
            <person name="Garvey C.J."/>
            <person name="Birch D."/>
            <person name="Corkery R.W."/>
            <person name="Loughlin P.C."/>
            <person name="Scheer H."/>
            <person name="Willows R.D."/>
            <person name="Chen M."/>
        </authorList>
    </citation>
    <scope>NUCLEOTIDE SEQUENCE [LARGE SCALE GENOMIC DNA]</scope>
    <source>
        <strain evidence="1 2">C2206</strain>
    </source>
</reference>
<dbReference type="Proteomes" id="UP000191901">
    <property type="component" value="Chromosome"/>
</dbReference>
<dbReference type="AlphaFoldDB" id="A0A1Z3HL17"/>
<protein>
    <submittedName>
        <fullName evidence="1">Uncharacterized protein</fullName>
    </submittedName>
</protein>
<evidence type="ECO:0000313" key="1">
    <source>
        <dbReference type="EMBL" id="ASC71001.1"/>
    </source>
</evidence>
<evidence type="ECO:0000313" key="2">
    <source>
        <dbReference type="Proteomes" id="UP000191901"/>
    </source>
</evidence>
<gene>
    <name evidence="1" type="ORF">XM38_019500</name>
</gene>
<proteinExistence type="predicted"/>
<sequence length="103" mass="12096">MCRQCLLPQHIGPPPERLEILDWCHLIENLGKVGGSTRRLDAVDARLWQGDVDGAVRLFDDWPHERVERYRINKASWLSMWKLPLSRAIEMQSGYRNLWCILV</sequence>
<dbReference type="KEGG" id="hhg:XM38_019500"/>